<dbReference type="WBParaSite" id="PSAMB.scaffold2430size23268.g17714.t1">
    <property type="protein sequence ID" value="PSAMB.scaffold2430size23268.g17714.t1"/>
    <property type="gene ID" value="PSAMB.scaffold2430size23268.g17714"/>
</dbReference>
<dbReference type="InterPro" id="IPR012677">
    <property type="entry name" value="Nucleotide-bd_a/b_plait_sf"/>
</dbReference>
<name>A0A914VUK7_9BILA</name>
<dbReference type="AlphaFoldDB" id="A0A914VUK7"/>
<evidence type="ECO:0000313" key="3">
    <source>
        <dbReference type="Proteomes" id="UP000887566"/>
    </source>
</evidence>
<evidence type="ECO:0000259" key="2">
    <source>
        <dbReference type="PROSITE" id="PS50102"/>
    </source>
</evidence>
<evidence type="ECO:0000313" key="4">
    <source>
        <dbReference type="WBParaSite" id="PSAMB.scaffold2430size23268.g17714.t1"/>
    </source>
</evidence>
<dbReference type="InterPro" id="IPR035979">
    <property type="entry name" value="RBD_domain_sf"/>
</dbReference>
<dbReference type="CDD" id="cd12398">
    <property type="entry name" value="RRM_CSTF2_RNA15_like"/>
    <property type="match status" value="1"/>
</dbReference>
<evidence type="ECO:0000256" key="1">
    <source>
        <dbReference type="PROSITE-ProRule" id="PRU00176"/>
    </source>
</evidence>
<dbReference type="PANTHER" id="PTHR45735:SF2">
    <property type="entry name" value="CLEAVAGE STIMULATION FACTOR SUBUNIT 2"/>
    <property type="match status" value="1"/>
</dbReference>
<accession>A0A914VUK7</accession>
<reference evidence="4" key="1">
    <citation type="submission" date="2022-11" db="UniProtKB">
        <authorList>
            <consortium name="WormBaseParasite"/>
        </authorList>
    </citation>
    <scope>IDENTIFICATION</scope>
</reference>
<dbReference type="PANTHER" id="PTHR45735">
    <property type="entry name" value="CLEAVAGE STIMULATION FACTOR SUBUNIT 2"/>
    <property type="match status" value="1"/>
</dbReference>
<dbReference type="Gene3D" id="3.30.70.330">
    <property type="match status" value="1"/>
</dbReference>
<dbReference type="GO" id="GO:0005847">
    <property type="term" value="C:mRNA cleavage and polyadenylation specificity factor complex"/>
    <property type="evidence" value="ECO:0007669"/>
    <property type="project" value="TreeGrafter"/>
</dbReference>
<dbReference type="SUPFAM" id="SSF54928">
    <property type="entry name" value="RNA-binding domain, RBD"/>
    <property type="match status" value="1"/>
</dbReference>
<feature type="domain" description="RRM" evidence="2">
    <location>
        <begin position="55"/>
        <end position="133"/>
    </location>
</feature>
<keyword evidence="1" id="KW-0694">RNA-binding</keyword>
<dbReference type="Pfam" id="PF00076">
    <property type="entry name" value="RRM_1"/>
    <property type="match status" value="1"/>
</dbReference>
<keyword evidence="3" id="KW-1185">Reference proteome</keyword>
<dbReference type="Proteomes" id="UP000887566">
    <property type="component" value="Unplaced"/>
</dbReference>
<dbReference type="GO" id="GO:0003729">
    <property type="term" value="F:mRNA binding"/>
    <property type="evidence" value="ECO:0007669"/>
    <property type="project" value="TreeGrafter"/>
</dbReference>
<proteinExistence type="predicted"/>
<dbReference type="SMART" id="SM00360">
    <property type="entry name" value="RRM"/>
    <property type="match status" value="1"/>
</dbReference>
<dbReference type="InterPro" id="IPR000504">
    <property type="entry name" value="RRM_dom"/>
</dbReference>
<sequence length="133" mass="14401">MAASAEAGVRARGGRTPLLQSIFELTTSPFPVFSSRLLRLPNPAEVMAAAGGPRYSVYVGNIPYQATEDELGHFFSQAGSVVNVRLVYDRETGRPKGFGFCEFADENSAQQAINSLNGSDFNGRALRVNWANK</sequence>
<dbReference type="PROSITE" id="PS50102">
    <property type="entry name" value="RRM"/>
    <property type="match status" value="1"/>
</dbReference>
<dbReference type="FunFam" id="3.30.70.330:FF:000748">
    <property type="entry name" value="RNA Binding Motif protein homolog"/>
    <property type="match status" value="1"/>
</dbReference>
<organism evidence="3 4">
    <name type="scientific">Plectus sambesii</name>
    <dbReference type="NCBI Taxonomy" id="2011161"/>
    <lineage>
        <taxon>Eukaryota</taxon>
        <taxon>Metazoa</taxon>
        <taxon>Ecdysozoa</taxon>
        <taxon>Nematoda</taxon>
        <taxon>Chromadorea</taxon>
        <taxon>Plectida</taxon>
        <taxon>Plectina</taxon>
        <taxon>Plectoidea</taxon>
        <taxon>Plectidae</taxon>
        <taxon>Plectus</taxon>
    </lineage>
</organism>
<protein>
    <submittedName>
        <fullName evidence="4">RRM domain-containing protein</fullName>
    </submittedName>
</protein>